<dbReference type="PANTHER" id="PTHR31890">
    <property type="entry name" value="PLANT INVERTASE/PECTIN METHYLESTERASE INHIBITOR SUPERFAMILY PROTEIN"/>
    <property type="match status" value="1"/>
</dbReference>
<evidence type="ECO:0000313" key="3">
    <source>
        <dbReference type="EMBL" id="KAE8100393.1"/>
    </source>
</evidence>
<accession>A0A5N6RN21</accession>
<dbReference type="Gene3D" id="1.20.140.40">
    <property type="entry name" value="Invertase/pectin methylesterase inhibitor family protein"/>
    <property type="match status" value="1"/>
</dbReference>
<dbReference type="EMBL" id="CM017327">
    <property type="protein sequence ID" value="KAE8100393.1"/>
    <property type="molecule type" value="Genomic_DNA"/>
</dbReference>
<evidence type="ECO:0000256" key="1">
    <source>
        <dbReference type="SAM" id="SignalP"/>
    </source>
</evidence>
<evidence type="ECO:0000313" key="4">
    <source>
        <dbReference type="Proteomes" id="UP000327013"/>
    </source>
</evidence>
<name>A0A5N6RN21_9ROSI</name>
<keyword evidence="1" id="KW-0732">Signal</keyword>
<dbReference type="CDD" id="cd15795">
    <property type="entry name" value="PMEI-Pla_a_1_like"/>
    <property type="match status" value="1"/>
</dbReference>
<feature type="domain" description="Pectinesterase inhibitor" evidence="2">
    <location>
        <begin position="37"/>
        <end position="184"/>
    </location>
</feature>
<dbReference type="AlphaFoldDB" id="A0A5N6RN21"/>
<dbReference type="InterPro" id="IPR034088">
    <property type="entry name" value="Pla_a_1-like"/>
</dbReference>
<feature type="chain" id="PRO_5024445692" description="Pectinesterase inhibitor domain-containing protein" evidence="1">
    <location>
        <begin position="31"/>
        <end position="190"/>
    </location>
</feature>
<protein>
    <recommendedName>
        <fullName evidence="2">Pectinesterase inhibitor domain-containing protein</fullName>
    </recommendedName>
</protein>
<dbReference type="PANTHER" id="PTHR31890:SF9">
    <property type="entry name" value="PLANT INVERTASE_PECTIN METHYLESTERASE INHIBITOR SUPERFAMILY PROTEIN"/>
    <property type="match status" value="1"/>
</dbReference>
<organism evidence="3 4">
    <name type="scientific">Carpinus fangiana</name>
    <dbReference type="NCBI Taxonomy" id="176857"/>
    <lineage>
        <taxon>Eukaryota</taxon>
        <taxon>Viridiplantae</taxon>
        <taxon>Streptophyta</taxon>
        <taxon>Embryophyta</taxon>
        <taxon>Tracheophyta</taxon>
        <taxon>Spermatophyta</taxon>
        <taxon>Magnoliopsida</taxon>
        <taxon>eudicotyledons</taxon>
        <taxon>Gunneridae</taxon>
        <taxon>Pentapetalae</taxon>
        <taxon>rosids</taxon>
        <taxon>fabids</taxon>
        <taxon>Fagales</taxon>
        <taxon>Betulaceae</taxon>
        <taxon>Carpinus</taxon>
    </lineage>
</organism>
<reference evidence="3 4" key="1">
    <citation type="submission" date="2019-06" db="EMBL/GenBank/DDBJ databases">
        <title>A chromosomal-level reference genome of Carpinus fangiana (Coryloideae, Betulaceae).</title>
        <authorList>
            <person name="Yang X."/>
            <person name="Wang Z."/>
            <person name="Zhang L."/>
            <person name="Hao G."/>
            <person name="Liu J."/>
            <person name="Yang Y."/>
        </authorList>
    </citation>
    <scope>NUCLEOTIDE SEQUENCE [LARGE SCALE GENOMIC DNA]</scope>
    <source>
        <strain evidence="3">Cfa_2016G</strain>
        <tissue evidence="3">Leaf</tissue>
    </source>
</reference>
<dbReference type="GO" id="GO:0004857">
    <property type="term" value="F:enzyme inhibitor activity"/>
    <property type="evidence" value="ECO:0007669"/>
    <property type="project" value="InterPro"/>
</dbReference>
<dbReference type="NCBIfam" id="TIGR01614">
    <property type="entry name" value="PME_inhib"/>
    <property type="match status" value="1"/>
</dbReference>
<dbReference type="SUPFAM" id="SSF101148">
    <property type="entry name" value="Plant invertase/pectin methylesterase inhibitor"/>
    <property type="match status" value="1"/>
</dbReference>
<dbReference type="InterPro" id="IPR035513">
    <property type="entry name" value="Invertase/methylesterase_inhib"/>
</dbReference>
<dbReference type="Pfam" id="PF04043">
    <property type="entry name" value="PMEI"/>
    <property type="match status" value="1"/>
</dbReference>
<dbReference type="OrthoDB" id="1094634at2759"/>
<feature type="signal peptide" evidence="1">
    <location>
        <begin position="1"/>
        <end position="30"/>
    </location>
</feature>
<dbReference type="Proteomes" id="UP000327013">
    <property type="component" value="Chromosome 7"/>
</dbReference>
<dbReference type="SMART" id="SM00856">
    <property type="entry name" value="PMEI"/>
    <property type="match status" value="1"/>
</dbReference>
<evidence type="ECO:0000259" key="2">
    <source>
        <dbReference type="SMART" id="SM00856"/>
    </source>
</evidence>
<dbReference type="InterPro" id="IPR006501">
    <property type="entry name" value="Pectinesterase_inhib_dom"/>
</dbReference>
<proteinExistence type="predicted"/>
<sequence length="190" mass="20210">MASPPSPRNALLFAAVSLSLFLYSPSPTKAAAALPPSSPDLVENVCSTTQVYEFCMKVLGSDPRTASAPDILAIAKIALDLAVTNATNVRNFIDGRLTRNDVNSDALKTALEKCASCYEAVYFSFRSSLAELDVDAMTANYDAMVAGDGVLACENEMSSRGVSDPSMSAKSEVMMHFVRIGDAVTVLLWP</sequence>
<keyword evidence="4" id="KW-1185">Reference proteome</keyword>
<gene>
    <name evidence="3" type="ORF">FH972_018299</name>
</gene>